<dbReference type="Gene3D" id="3.40.50.2000">
    <property type="entry name" value="Glycogen Phosphorylase B"/>
    <property type="match status" value="2"/>
</dbReference>
<feature type="domain" description="Glycosyl transferase family 1" evidence="2">
    <location>
        <begin position="156"/>
        <end position="307"/>
    </location>
</feature>
<sequence>MIIMDSSWDKHGGIGRFYNEISVRLKEIKIVKFTSKPASPFACMINTLKCLFLYNHNDCVFFPGYIPPFFSRCPFIFTIHDLNHIDRLENQTVLKRFFYDKIILRGCHKAKYIFTVSEYSRGRILEWSGVSPDKVINVGNGVDERYNSNVIPYPFEGKYLLSVSNRKIHKNEFRIIESFGLAEIDAHIKLFFTGHSNNELEDFINGKGLRERVIFLGYIDEKDLPSLYKGAEALLFPSLYEGFGLPVIESMACGTPVLTSTTTCLPEIADNCAILVNPESVSEIKSGIEKLVNNEELRKDLISKGYARAALYTWTNVVNKVAGSLGIK</sequence>
<evidence type="ECO:0000259" key="2">
    <source>
        <dbReference type="Pfam" id="PF00534"/>
    </source>
</evidence>
<dbReference type="Proteomes" id="UP000182314">
    <property type="component" value="Unassembled WGS sequence"/>
</dbReference>
<keyword evidence="6" id="KW-1185">Reference proteome</keyword>
<reference evidence="5 7" key="1">
    <citation type="submission" date="2016-10" db="EMBL/GenBank/DDBJ databases">
        <authorList>
            <person name="Varghese N."/>
            <person name="Submissions S."/>
        </authorList>
    </citation>
    <scope>NUCLEOTIDE SEQUENCE [LARGE SCALE GENOMIC DNA]</scope>
    <source>
        <strain evidence="5 7">CGMCC 1.7012</strain>
    </source>
</reference>
<dbReference type="Pfam" id="PF00534">
    <property type="entry name" value="Glycos_transf_1"/>
    <property type="match status" value="1"/>
</dbReference>
<evidence type="ECO:0000259" key="3">
    <source>
        <dbReference type="Pfam" id="PF13439"/>
    </source>
</evidence>
<dbReference type="InterPro" id="IPR001296">
    <property type="entry name" value="Glyco_trans_1"/>
</dbReference>
<dbReference type="GO" id="GO:0016757">
    <property type="term" value="F:glycosyltransferase activity"/>
    <property type="evidence" value="ECO:0007669"/>
    <property type="project" value="InterPro"/>
</dbReference>
<dbReference type="Pfam" id="PF13439">
    <property type="entry name" value="Glyco_transf_4"/>
    <property type="match status" value="1"/>
</dbReference>
<dbReference type="RefSeq" id="WP_064565136.1">
    <property type="nucleotide sequence ID" value="NZ_CP014007.2"/>
</dbReference>
<proteinExistence type="predicted"/>
<reference evidence="4 6" key="2">
    <citation type="submission" date="2021-03" db="EMBL/GenBank/DDBJ databases">
        <authorList>
            <person name="Li Y."/>
            <person name="Li S."/>
            <person name="Chen M."/>
            <person name="Peng G."/>
            <person name="Tan Z."/>
            <person name="An Q."/>
        </authorList>
    </citation>
    <scope>NUCLEOTIDE SEQUENCE [LARGE SCALE GENOMIC DNA]</scope>
    <source>
        <strain evidence="4 6">Ola 51</strain>
    </source>
</reference>
<dbReference type="PANTHER" id="PTHR46401">
    <property type="entry name" value="GLYCOSYLTRANSFERASE WBBK-RELATED"/>
    <property type="match status" value="1"/>
</dbReference>
<keyword evidence="1" id="KW-0808">Transferase</keyword>
<dbReference type="SUPFAM" id="SSF53756">
    <property type="entry name" value="UDP-Glycosyltransferase/glycogen phosphorylase"/>
    <property type="match status" value="1"/>
</dbReference>
<feature type="domain" description="Glycosyltransferase subfamily 4-like N-terminal" evidence="3">
    <location>
        <begin position="56"/>
        <end position="144"/>
    </location>
</feature>
<evidence type="ECO:0000313" key="7">
    <source>
        <dbReference type="Proteomes" id="UP000182314"/>
    </source>
</evidence>
<dbReference type="Proteomes" id="UP000078227">
    <property type="component" value="Chromosome"/>
</dbReference>
<dbReference type="KEGG" id="kor:AWR26_09010"/>
<dbReference type="EMBL" id="CP014007">
    <property type="protein sequence ID" value="ANI82288.1"/>
    <property type="molecule type" value="Genomic_DNA"/>
</dbReference>
<name>A0AA94KQE4_9ENTR</name>
<gene>
    <name evidence="4" type="ORF">AWR26_09010</name>
    <name evidence="5" type="ORF">SAMN05216286_2612</name>
</gene>
<dbReference type="AlphaFoldDB" id="A0AA94KQE4"/>
<evidence type="ECO:0000313" key="6">
    <source>
        <dbReference type="Proteomes" id="UP000078227"/>
    </source>
</evidence>
<protein>
    <submittedName>
        <fullName evidence="4">Glycosyltransferase family 4 protein</fullName>
    </submittedName>
    <submittedName>
        <fullName evidence="5">Glycosyltransferase involved in cell wall bisynthesis</fullName>
    </submittedName>
</protein>
<dbReference type="InterPro" id="IPR028098">
    <property type="entry name" value="Glyco_trans_4-like_N"/>
</dbReference>
<evidence type="ECO:0000313" key="4">
    <source>
        <dbReference type="EMBL" id="ANI82288.1"/>
    </source>
</evidence>
<dbReference type="CDD" id="cd03809">
    <property type="entry name" value="GT4_MtfB-like"/>
    <property type="match status" value="1"/>
</dbReference>
<dbReference type="PANTHER" id="PTHR46401:SF2">
    <property type="entry name" value="GLYCOSYLTRANSFERASE WBBK-RELATED"/>
    <property type="match status" value="1"/>
</dbReference>
<evidence type="ECO:0000256" key="1">
    <source>
        <dbReference type="ARBA" id="ARBA00022679"/>
    </source>
</evidence>
<evidence type="ECO:0000313" key="5">
    <source>
        <dbReference type="EMBL" id="SFC53421.1"/>
    </source>
</evidence>
<organism evidence="5 7">
    <name type="scientific">Kosakonia oryzae</name>
    <dbReference type="NCBI Taxonomy" id="497725"/>
    <lineage>
        <taxon>Bacteria</taxon>
        <taxon>Pseudomonadati</taxon>
        <taxon>Pseudomonadota</taxon>
        <taxon>Gammaproteobacteria</taxon>
        <taxon>Enterobacterales</taxon>
        <taxon>Enterobacteriaceae</taxon>
        <taxon>Kosakonia</taxon>
    </lineage>
</organism>
<accession>A0AA94KQE4</accession>
<dbReference type="GO" id="GO:0009103">
    <property type="term" value="P:lipopolysaccharide biosynthetic process"/>
    <property type="evidence" value="ECO:0007669"/>
    <property type="project" value="TreeGrafter"/>
</dbReference>
<dbReference type="EMBL" id="FOKO01000003">
    <property type="protein sequence ID" value="SFC53421.1"/>
    <property type="molecule type" value="Genomic_DNA"/>
</dbReference>